<accession>A0A9J6DD97</accession>
<proteinExistence type="predicted"/>
<keyword evidence="2" id="KW-1185">Reference proteome</keyword>
<evidence type="ECO:0000313" key="2">
    <source>
        <dbReference type="Proteomes" id="UP000821866"/>
    </source>
</evidence>
<gene>
    <name evidence="1" type="ORF">HPB51_024153</name>
</gene>
<reference evidence="1" key="1">
    <citation type="journal article" date="2020" name="Cell">
        <title>Large-Scale Comparative Analyses of Tick Genomes Elucidate Their Genetic Diversity and Vector Capacities.</title>
        <authorList>
            <consortium name="Tick Genome and Microbiome Consortium (TIGMIC)"/>
            <person name="Jia N."/>
            <person name="Wang J."/>
            <person name="Shi W."/>
            <person name="Du L."/>
            <person name="Sun Y."/>
            <person name="Zhan W."/>
            <person name="Jiang J.F."/>
            <person name="Wang Q."/>
            <person name="Zhang B."/>
            <person name="Ji P."/>
            <person name="Bell-Sakyi L."/>
            <person name="Cui X.M."/>
            <person name="Yuan T.T."/>
            <person name="Jiang B.G."/>
            <person name="Yang W.F."/>
            <person name="Lam T.T."/>
            <person name="Chang Q.C."/>
            <person name="Ding S.J."/>
            <person name="Wang X.J."/>
            <person name="Zhu J.G."/>
            <person name="Ruan X.D."/>
            <person name="Zhao L."/>
            <person name="Wei J.T."/>
            <person name="Ye R.Z."/>
            <person name="Que T.C."/>
            <person name="Du C.H."/>
            <person name="Zhou Y.H."/>
            <person name="Cheng J.X."/>
            <person name="Dai P.F."/>
            <person name="Guo W.B."/>
            <person name="Han X.H."/>
            <person name="Huang E.J."/>
            <person name="Li L.F."/>
            <person name="Wei W."/>
            <person name="Gao Y.C."/>
            <person name="Liu J.Z."/>
            <person name="Shao H.Z."/>
            <person name="Wang X."/>
            <person name="Wang C.C."/>
            <person name="Yang T.C."/>
            <person name="Huo Q.B."/>
            <person name="Li W."/>
            <person name="Chen H.Y."/>
            <person name="Chen S.E."/>
            <person name="Zhou L.G."/>
            <person name="Ni X.B."/>
            <person name="Tian J.H."/>
            <person name="Sheng Y."/>
            <person name="Liu T."/>
            <person name="Pan Y.S."/>
            <person name="Xia L.Y."/>
            <person name="Li J."/>
            <person name="Zhao F."/>
            <person name="Cao W.C."/>
        </authorList>
    </citation>
    <scope>NUCLEOTIDE SEQUENCE</scope>
    <source>
        <strain evidence="1">Rmic-2018</strain>
    </source>
</reference>
<organism evidence="1 2">
    <name type="scientific">Rhipicephalus microplus</name>
    <name type="common">Cattle tick</name>
    <name type="synonym">Boophilus microplus</name>
    <dbReference type="NCBI Taxonomy" id="6941"/>
    <lineage>
        <taxon>Eukaryota</taxon>
        <taxon>Metazoa</taxon>
        <taxon>Ecdysozoa</taxon>
        <taxon>Arthropoda</taxon>
        <taxon>Chelicerata</taxon>
        <taxon>Arachnida</taxon>
        <taxon>Acari</taxon>
        <taxon>Parasitiformes</taxon>
        <taxon>Ixodida</taxon>
        <taxon>Ixodoidea</taxon>
        <taxon>Ixodidae</taxon>
        <taxon>Rhipicephalinae</taxon>
        <taxon>Rhipicephalus</taxon>
        <taxon>Boophilus</taxon>
    </lineage>
</organism>
<comment type="caution">
    <text evidence="1">The sequence shown here is derived from an EMBL/GenBank/DDBJ whole genome shotgun (WGS) entry which is preliminary data.</text>
</comment>
<dbReference type="Proteomes" id="UP000821866">
    <property type="component" value="Chromosome 8"/>
</dbReference>
<dbReference type="AlphaFoldDB" id="A0A9J6DD97"/>
<sequence length="224" mass="24604">MLITSNGDKRRPNNVSDVRPSSCRLREYTVHRVGSRCSLCLFLYYLFLILQHYCPCSVIVRCSTTRRACPARSTAASFSGSTTCGTSSGPSLFFLELRLGSLFEADGPHVSERTDDFRTVQHETQALVQEGFLATPGARPEVHLPRDLIDVLRSSLAVLNAVHIVSVFSNTSLGVFLKLQRVHPPATACTSMPRTLQASVAACTSRLPGLYHCGRILKPRLPLS</sequence>
<name>A0A9J6DD97_RHIMP</name>
<dbReference type="EMBL" id="JABSTU010000010">
    <property type="protein sequence ID" value="KAH8020071.1"/>
    <property type="molecule type" value="Genomic_DNA"/>
</dbReference>
<reference evidence="1" key="2">
    <citation type="submission" date="2021-09" db="EMBL/GenBank/DDBJ databases">
        <authorList>
            <person name="Jia N."/>
            <person name="Wang J."/>
            <person name="Shi W."/>
            <person name="Du L."/>
            <person name="Sun Y."/>
            <person name="Zhan W."/>
            <person name="Jiang J."/>
            <person name="Wang Q."/>
            <person name="Zhang B."/>
            <person name="Ji P."/>
            <person name="Sakyi L.B."/>
            <person name="Cui X."/>
            <person name="Yuan T."/>
            <person name="Jiang B."/>
            <person name="Yang W."/>
            <person name="Lam T.T.-Y."/>
            <person name="Chang Q."/>
            <person name="Ding S."/>
            <person name="Wang X."/>
            <person name="Zhu J."/>
            <person name="Ruan X."/>
            <person name="Zhao L."/>
            <person name="Wei J."/>
            <person name="Que T."/>
            <person name="Du C."/>
            <person name="Cheng J."/>
            <person name="Dai P."/>
            <person name="Han X."/>
            <person name="Huang E."/>
            <person name="Gao Y."/>
            <person name="Liu J."/>
            <person name="Shao H."/>
            <person name="Ye R."/>
            <person name="Li L."/>
            <person name="Wei W."/>
            <person name="Wang X."/>
            <person name="Wang C."/>
            <person name="Huo Q."/>
            <person name="Li W."/>
            <person name="Guo W."/>
            <person name="Chen H."/>
            <person name="Chen S."/>
            <person name="Zhou L."/>
            <person name="Zhou L."/>
            <person name="Ni X."/>
            <person name="Tian J."/>
            <person name="Zhou Y."/>
            <person name="Sheng Y."/>
            <person name="Liu T."/>
            <person name="Pan Y."/>
            <person name="Xia L."/>
            <person name="Li J."/>
            <person name="Zhao F."/>
            <person name="Cao W."/>
        </authorList>
    </citation>
    <scope>NUCLEOTIDE SEQUENCE</scope>
    <source>
        <strain evidence="1">Rmic-2018</strain>
        <tissue evidence="1">Larvae</tissue>
    </source>
</reference>
<protein>
    <submittedName>
        <fullName evidence="1">Uncharacterized protein</fullName>
    </submittedName>
</protein>
<evidence type="ECO:0000313" key="1">
    <source>
        <dbReference type="EMBL" id="KAH8020071.1"/>
    </source>
</evidence>